<dbReference type="InterPro" id="IPR036805">
    <property type="entry name" value="Tscrpt_elong_fac_GreA/B_N_sf"/>
</dbReference>
<keyword evidence="2" id="KW-0804">Transcription</keyword>
<feature type="domain" description="Transcription elongation factor GreA/GreB C-terminal" evidence="4">
    <location>
        <begin position="80"/>
        <end position="150"/>
    </location>
</feature>
<feature type="coiled-coil region" evidence="3">
    <location>
        <begin position="13"/>
        <end position="76"/>
    </location>
</feature>
<dbReference type="Gene3D" id="3.10.50.30">
    <property type="entry name" value="Transcription elongation factor, GreA/GreB, C-terminal domain"/>
    <property type="match status" value="1"/>
</dbReference>
<dbReference type="Proteomes" id="UP001596413">
    <property type="component" value="Unassembled WGS sequence"/>
</dbReference>
<dbReference type="InterPro" id="IPR036953">
    <property type="entry name" value="GreA/GreB_C_sf"/>
</dbReference>
<dbReference type="RefSeq" id="WP_386414763.1">
    <property type="nucleotide sequence ID" value="NZ_JBHSZO010000019.1"/>
</dbReference>
<dbReference type="InterPro" id="IPR001437">
    <property type="entry name" value="Tscrpt_elong_fac_GreA/B_C"/>
</dbReference>
<gene>
    <name evidence="6" type="ORF">ACFQLX_13615</name>
</gene>
<proteinExistence type="predicted"/>
<evidence type="ECO:0000259" key="5">
    <source>
        <dbReference type="Pfam" id="PF03449"/>
    </source>
</evidence>
<reference evidence="7" key="1">
    <citation type="journal article" date="2019" name="Int. J. Syst. Evol. Microbiol.">
        <title>The Global Catalogue of Microorganisms (GCM) 10K type strain sequencing project: providing services to taxonomists for standard genome sequencing and annotation.</title>
        <authorList>
            <consortium name="The Broad Institute Genomics Platform"/>
            <consortium name="The Broad Institute Genome Sequencing Center for Infectious Disease"/>
            <person name="Wu L."/>
            <person name="Ma J."/>
        </authorList>
    </citation>
    <scope>NUCLEOTIDE SEQUENCE [LARGE SCALE GENOMIC DNA]</scope>
    <source>
        <strain evidence="7">CGMCC 1.13681</strain>
    </source>
</reference>
<dbReference type="EMBL" id="JBHSZO010000019">
    <property type="protein sequence ID" value="MFC7219196.1"/>
    <property type="molecule type" value="Genomic_DNA"/>
</dbReference>
<dbReference type="NCBIfam" id="NF004548">
    <property type="entry name" value="PRK05892.1"/>
    <property type="match status" value="1"/>
</dbReference>
<keyword evidence="3" id="KW-0175">Coiled coil</keyword>
<comment type="caution">
    <text evidence="6">The sequence shown here is derived from an EMBL/GenBank/DDBJ whole genome shotgun (WGS) entry which is preliminary data.</text>
</comment>
<dbReference type="InterPro" id="IPR023459">
    <property type="entry name" value="Tscrpt_elong_fac_GreA/B_fam"/>
</dbReference>
<feature type="domain" description="Transcription elongation factor GreA/GreB N-terminal" evidence="5">
    <location>
        <begin position="7"/>
        <end position="75"/>
    </location>
</feature>
<dbReference type="Pfam" id="PF01272">
    <property type="entry name" value="GreA_GreB"/>
    <property type="match status" value="1"/>
</dbReference>
<dbReference type="PANTHER" id="PTHR30437:SF4">
    <property type="entry name" value="TRANSCRIPTION ELONGATION FACTOR GREA"/>
    <property type="match status" value="1"/>
</dbReference>
<dbReference type="Pfam" id="PF03449">
    <property type="entry name" value="GreA_GreB_N"/>
    <property type="match status" value="1"/>
</dbReference>
<evidence type="ECO:0000256" key="2">
    <source>
        <dbReference type="ARBA" id="ARBA00023163"/>
    </source>
</evidence>
<accession>A0ABW2GHK2</accession>
<keyword evidence="6" id="KW-0648">Protein biosynthesis</keyword>
<dbReference type="Gene3D" id="1.10.287.180">
    <property type="entry name" value="Transcription elongation factor, GreA/GreB, N-terminal domain"/>
    <property type="match status" value="1"/>
</dbReference>
<evidence type="ECO:0000313" key="7">
    <source>
        <dbReference type="Proteomes" id="UP001596413"/>
    </source>
</evidence>
<evidence type="ECO:0000256" key="3">
    <source>
        <dbReference type="SAM" id="Coils"/>
    </source>
</evidence>
<evidence type="ECO:0000313" key="6">
    <source>
        <dbReference type="EMBL" id="MFC7219196.1"/>
    </source>
</evidence>
<dbReference type="InterPro" id="IPR022691">
    <property type="entry name" value="Tscrpt_elong_fac_GreA/B_N"/>
</dbReference>
<dbReference type="GO" id="GO:0003746">
    <property type="term" value="F:translation elongation factor activity"/>
    <property type="evidence" value="ECO:0007669"/>
    <property type="project" value="UniProtKB-KW"/>
</dbReference>
<dbReference type="SUPFAM" id="SSF46557">
    <property type="entry name" value="GreA transcript cleavage protein, N-terminal domain"/>
    <property type="match status" value="1"/>
</dbReference>
<keyword evidence="6" id="KW-0251">Elongation factor</keyword>
<protein>
    <submittedName>
        <fullName evidence="6">GreA/GreB family elongation factor</fullName>
    </submittedName>
</protein>
<sequence>MTGDPEPISPHALEQLQHKLADLRTERAAVAATFRSDDVAGDAADAADELQRATDATRLDGRIAELETRIRQAEIAGPPPEGVIGVGSSVTVRFSDGGESTLRVGEVADELDPTLVTADSPLGRALLGRRAGDSVSYLTPQGEAGATVVSLGG</sequence>
<keyword evidence="7" id="KW-1185">Reference proteome</keyword>
<dbReference type="PIRSF" id="PIRSF006092">
    <property type="entry name" value="GreA_GreB"/>
    <property type="match status" value="1"/>
</dbReference>
<dbReference type="SUPFAM" id="SSF54534">
    <property type="entry name" value="FKBP-like"/>
    <property type="match status" value="1"/>
</dbReference>
<dbReference type="PANTHER" id="PTHR30437">
    <property type="entry name" value="TRANSCRIPTION ELONGATION FACTOR GREA"/>
    <property type="match status" value="1"/>
</dbReference>
<keyword evidence="1" id="KW-0805">Transcription regulation</keyword>
<organism evidence="6 7">
    <name type="scientific">Streptomyces polyrhachis</name>
    <dbReference type="NCBI Taxonomy" id="1282885"/>
    <lineage>
        <taxon>Bacteria</taxon>
        <taxon>Bacillati</taxon>
        <taxon>Actinomycetota</taxon>
        <taxon>Actinomycetes</taxon>
        <taxon>Kitasatosporales</taxon>
        <taxon>Streptomycetaceae</taxon>
        <taxon>Streptomyces</taxon>
    </lineage>
</organism>
<evidence type="ECO:0000259" key="4">
    <source>
        <dbReference type="Pfam" id="PF01272"/>
    </source>
</evidence>
<evidence type="ECO:0000256" key="1">
    <source>
        <dbReference type="ARBA" id="ARBA00023015"/>
    </source>
</evidence>
<name>A0ABW2GHK2_9ACTN</name>